<dbReference type="InterPro" id="IPR041674">
    <property type="entry name" value="TetR_C_22"/>
</dbReference>
<evidence type="ECO:0000313" key="6">
    <source>
        <dbReference type="EMBL" id="TPG76406.1"/>
    </source>
</evidence>
<name>A0A502HSM2_9PSED</name>
<dbReference type="Gene3D" id="1.10.357.10">
    <property type="entry name" value="Tetracycline Repressor, domain 2"/>
    <property type="match status" value="1"/>
</dbReference>
<reference evidence="6 7" key="1">
    <citation type="journal article" date="2019" name="Environ. Microbiol.">
        <title>Species interactions and distinct microbial communities in high Arctic permafrost affected cryosols are associated with the CH4 and CO2 gas fluxes.</title>
        <authorList>
            <person name="Altshuler I."/>
            <person name="Hamel J."/>
            <person name="Turney S."/>
            <person name="Magnuson E."/>
            <person name="Levesque R."/>
            <person name="Greer C."/>
            <person name="Whyte L.G."/>
        </authorList>
    </citation>
    <scope>NUCLEOTIDE SEQUENCE [LARGE SCALE GENOMIC DNA]</scope>
    <source>
        <strain evidence="6 7">E3</strain>
    </source>
</reference>
<dbReference type="InterPro" id="IPR001647">
    <property type="entry name" value="HTH_TetR"/>
</dbReference>
<dbReference type="Pfam" id="PF17928">
    <property type="entry name" value="TetR_C_22"/>
    <property type="match status" value="1"/>
</dbReference>
<dbReference type="Proteomes" id="UP000317933">
    <property type="component" value="Unassembled WGS sequence"/>
</dbReference>
<dbReference type="PROSITE" id="PS50977">
    <property type="entry name" value="HTH_TETR_2"/>
    <property type="match status" value="1"/>
</dbReference>
<sequence length="217" mass="23949">MDNSEKSALPIKRAPQQQRALDRIDAILAATEVVVAEGGYEDLTMVKIAARAGITHSSIYHYFSSVEAILAELISRLMAEFDRSTADILARAQTPEALIEAALQTIELGFQTYRSTPVIRGLWAATRYLPTLRKIDDEDTARNARLFSDRFMALAPDTDENAIYVSMRMAATLCVPAYEAALSLPVSLHNQAINDFLAMVHSRLYAVVVMPSSKQGE</sequence>
<dbReference type="InterPro" id="IPR050109">
    <property type="entry name" value="HTH-type_TetR-like_transc_reg"/>
</dbReference>
<gene>
    <name evidence="6" type="ORF">EAH78_18800</name>
</gene>
<keyword evidence="2 4" id="KW-0238">DNA-binding</keyword>
<protein>
    <submittedName>
        <fullName evidence="6">TetR/AcrR family transcriptional regulator</fullName>
    </submittedName>
</protein>
<dbReference type="EMBL" id="RCZE01000008">
    <property type="protein sequence ID" value="TPG76406.1"/>
    <property type="molecule type" value="Genomic_DNA"/>
</dbReference>
<feature type="domain" description="HTH tetR-type" evidence="5">
    <location>
        <begin position="21"/>
        <end position="81"/>
    </location>
</feature>
<organism evidence="6 7">
    <name type="scientific">Pseudomonas arsenicoxydans</name>
    <dbReference type="NCBI Taxonomy" id="702115"/>
    <lineage>
        <taxon>Bacteria</taxon>
        <taxon>Pseudomonadati</taxon>
        <taxon>Pseudomonadota</taxon>
        <taxon>Gammaproteobacteria</taxon>
        <taxon>Pseudomonadales</taxon>
        <taxon>Pseudomonadaceae</taxon>
        <taxon>Pseudomonas</taxon>
    </lineage>
</organism>
<evidence type="ECO:0000259" key="5">
    <source>
        <dbReference type="PROSITE" id="PS50977"/>
    </source>
</evidence>
<dbReference type="Pfam" id="PF00440">
    <property type="entry name" value="TetR_N"/>
    <property type="match status" value="1"/>
</dbReference>
<accession>A0A502HSM2</accession>
<comment type="caution">
    <text evidence="6">The sequence shown here is derived from an EMBL/GenBank/DDBJ whole genome shotgun (WGS) entry which is preliminary data.</text>
</comment>
<dbReference type="PANTHER" id="PTHR30055">
    <property type="entry name" value="HTH-TYPE TRANSCRIPTIONAL REGULATOR RUTR"/>
    <property type="match status" value="1"/>
</dbReference>
<dbReference type="AlphaFoldDB" id="A0A502HSM2"/>
<dbReference type="InterPro" id="IPR009057">
    <property type="entry name" value="Homeodomain-like_sf"/>
</dbReference>
<dbReference type="GO" id="GO:0000976">
    <property type="term" value="F:transcription cis-regulatory region binding"/>
    <property type="evidence" value="ECO:0007669"/>
    <property type="project" value="TreeGrafter"/>
</dbReference>
<evidence type="ECO:0000256" key="1">
    <source>
        <dbReference type="ARBA" id="ARBA00023015"/>
    </source>
</evidence>
<evidence type="ECO:0000256" key="3">
    <source>
        <dbReference type="ARBA" id="ARBA00023163"/>
    </source>
</evidence>
<evidence type="ECO:0000256" key="4">
    <source>
        <dbReference type="PROSITE-ProRule" id="PRU00335"/>
    </source>
</evidence>
<dbReference type="PANTHER" id="PTHR30055:SF234">
    <property type="entry name" value="HTH-TYPE TRANSCRIPTIONAL REGULATOR BETI"/>
    <property type="match status" value="1"/>
</dbReference>
<dbReference type="RefSeq" id="WP_140668842.1">
    <property type="nucleotide sequence ID" value="NZ_RCZE01000008.1"/>
</dbReference>
<evidence type="ECO:0000313" key="7">
    <source>
        <dbReference type="Proteomes" id="UP000317933"/>
    </source>
</evidence>
<dbReference type="PRINTS" id="PR00455">
    <property type="entry name" value="HTHTETR"/>
</dbReference>
<proteinExistence type="predicted"/>
<dbReference type="SUPFAM" id="SSF46689">
    <property type="entry name" value="Homeodomain-like"/>
    <property type="match status" value="1"/>
</dbReference>
<keyword evidence="1" id="KW-0805">Transcription regulation</keyword>
<feature type="DNA-binding region" description="H-T-H motif" evidence="4">
    <location>
        <begin position="44"/>
        <end position="63"/>
    </location>
</feature>
<evidence type="ECO:0000256" key="2">
    <source>
        <dbReference type="ARBA" id="ARBA00023125"/>
    </source>
</evidence>
<keyword evidence="3" id="KW-0804">Transcription</keyword>
<dbReference type="GO" id="GO:0003700">
    <property type="term" value="F:DNA-binding transcription factor activity"/>
    <property type="evidence" value="ECO:0007669"/>
    <property type="project" value="TreeGrafter"/>
</dbReference>